<evidence type="ECO:0000313" key="1">
    <source>
        <dbReference type="EnsemblPlants" id="AET6Gv20176800.1"/>
    </source>
</evidence>
<dbReference type="Gramene" id="AET6Gv20176800.1">
    <property type="protein sequence ID" value="AET6Gv20176800.1"/>
    <property type="gene ID" value="AET6Gv20176800"/>
</dbReference>
<reference evidence="2" key="2">
    <citation type="journal article" date="2017" name="Nat. Plants">
        <title>The Aegilops tauschii genome reveals multiple impacts of transposons.</title>
        <authorList>
            <person name="Zhao G."/>
            <person name="Zou C."/>
            <person name="Li K."/>
            <person name="Wang K."/>
            <person name="Li T."/>
            <person name="Gao L."/>
            <person name="Zhang X."/>
            <person name="Wang H."/>
            <person name="Yang Z."/>
            <person name="Liu X."/>
            <person name="Jiang W."/>
            <person name="Mao L."/>
            <person name="Kong X."/>
            <person name="Jiao Y."/>
            <person name="Jia J."/>
        </authorList>
    </citation>
    <scope>NUCLEOTIDE SEQUENCE [LARGE SCALE GENOMIC DNA]</scope>
    <source>
        <strain evidence="2">cv. AL8/78</strain>
    </source>
</reference>
<reference evidence="1" key="5">
    <citation type="journal article" date="2021" name="G3 (Bethesda)">
        <title>Aegilops tauschii genome assembly Aet v5.0 features greater sequence contiguity and improved annotation.</title>
        <authorList>
            <person name="Wang L."/>
            <person name="Zhu T."/>
            <person name="Rodriguez J.C."/>
            <person name="Deal K.R."/>
            <person name="Dubcovsky J."/>
            <person name="McGuire P.E."/>
            <person name="Lux T."/>
            <person name="Spannagl M."/>
            <person name="Mayer K.F.X."/>
            <person name="Baldrich P."/>
            <person name="Meyers B.C."/>
            <person name="Huo N."/>
            <person name="Gu Y.Q."/>
            <person name="Zhou H."/>
            <person name="Devos K.M."/>
            <person name="Bennetzen J.L."/>
            <person name="Unver T."/>
            <person name="Budak H."/>
            <person name="Gulick P.J."/>
            <person name="Galiba G."/>
            <person name="Kalapos B."/>
            <person name="Nelson D.R."/>
            <person name="Li P."/>
            <person name="You F.M."/>
            <person name="Luo M.C."/>
            <person name="Dvorak J."/>
        </authorList>
    </citation>
    <scope>NUCLEOTIDE SEQUENCE [LARGE SCALE GENOMIC DNA]</scope>
    <source>
        <strain evidence="1">cv. AL8/78</strain>
    </source>
</reference>
<proteinExistence type="predicted"/>
<reference evidence="2" key="1">
    <citation type="journal article" date="2014" name="Science">
        <title>Ancient hybridizations among the ancestral genomes of bread wheat.</title>
        <authorList>
            <consortium name="International Wheat Genome Sequencing Consortium,"/>
            <person name="Marcussen T."/>
            <person name="Sandve S.R."/>
            <person name="Heier L."/>
            <person name="Spannagl M."/>
            <person name="Pfeifer M."/>
            <person name="Jakobsen K.S."/>
            <person name="Wulff B.B."/>
            <person name="Steuernagel B."/>
            <person name="Mayer K.F."/>
            <person name="Olsen O.A."/>
        </authorList>
    </citation>
    <scope>NUCLEOTIDE SEQUENCE [LARGE SCALE GENOMIC DNA]</scope>
    <source>
        <strain evidence="2">cv. AL8/78</strain>
    </source>
</reference>
<organism evidence="1 2">
    <name type="scientific">Aegilops tauschii subsp. strangulata</name>
    <name type="common">Goatgrass</name>
    <dbReference type="NCBI Taxonomy" id="200361"/>
    <lineage>
        <taxon>Eukaryota</taxon>
        <taxon>Viridiplantae</taxon>
        <taxon>Streptophyta</taxon>
        <taxon>Embryophyta</taxon>
        <taxon>Tracheophyta</taxon>
        <taxon>Spermatophyta</taxon>
        <taxon>Magnoliopsida</taxon>
        <taxon>Liliopsida</taxon>
        <taxon>Poales</taxon>
        <taxon>Poaceae</taxon>
        <taxon>BOP clade</taxon>
        <taxon>Pooideae</taxon>
        <taxon>Triticodae</taxon>
        <taxon>Triticeae</taxon>
        <taxon>Triticinae</taxon>
        <taxon>Aegilops</taxon>
    </lineage>
</organism>
<dbReference type="EnsemblPlants" id="AET6Gv20176800.1">
    <property type="protein sequence ID" value="AET6Gv20176800.1"/>
    <property type="gene ID" value="AET6Gv20176800"/>
</dbReference>
<reference evidence="1" key="3">
    <citation type="journal article" date="2017" name="Nature">
        <title>Genome sequence of the progenitor of the wheat D genome Aegilops tauschii.</title>
        <authorList>
            <person name="Luo M.C."/>
            <person name="Gu Y.Q."/>
            <person name="Puiu D."/>
            <person name="Wang H."/>
            <person name="Twardziok S.O."/>
            <person name="Deal K.R."/>
            <person name="Huo N."/>
            <person name="Zhu T."/>
            <person name="Wang L."/>
            <person name="Wang Y."/>
            <person name="McGuire P.E."/>
            <person name="Liu S."/>
            <person name="Long H."/>
            <person name="Ramasamy R.K."/>
            <person name="Rodriguez J.C."/>
            <person name="Van S.L."/>
            <person name="Yuan L."/>
            <person name="Wang Z."/>
            <person name="Xia Z."/>
            <person name="Xiao L."/>
            <person name="Anderson O.D."/>
            <person name="Ouyang S."/>
            <person name="Liang Y."/>
            <person name="Zimin A.V."/>
            <person name="Pertea G."/>
            <person name="Qi P."/>
            <person name="Bennetzen J.L."/>
            <person name="Dai X."/>
            <person name="Dawson M.W."/>
            <person name="Muller H.G."/>
            <person name="Kugler K."/>
            <person name="Rivarola-Duarte L."/>
            <person name="Spannagl M."/>
            <person name="Mayer K.F.X."/>
            <person name="Lu F.H."/>
            <person name="Bevan M.W."/>
            <person name="Leroy P."/>
            <person name="Li P."/>
            <person name="You F.M."/>
            <person name="Sun Q."/>
            <person name="Liu Z."/>
            <person name="Lyons E."/>
            <person name="Wicker T."/>
            <person name="Salzberg S.L."/>
            <person name="Devos K.M."/>
            <person name="Dvorak J."/>
        </authorList>
    </citation>
    <scope>NUCLEOTIDE SEQUENCE [LARGE SCALE GENOMIC DNA]</scope>
    <source>
        <strain evidence="1">cv. AL8/78</strain>
    </source>
</reference>
<sequence>MNSRPSISTWFIVCCSFYMHLWFIVTMCSSQTAWCLLGVSFWGSAS</sequence>
<dbReference type="AlphaFoldDB" id="A0A453N133"/>
<protein>
    <submittedName>
        <fullName evidence="1">Uncharacterized protein</fullName>
    </submittedName>
</protein>
<keyword evidence="2" id="KW-1185">Reference proteome</keyword>
<evidence type="ECO:0000313" key="2">
    <source>
        <dbReference type="Proteomes" id="UP000015105"/>
    </source>
</evidence>
<dbReference type="Proteomes" id="UP000015105">
    <property type="component" value="Chromosome 6D"/>
</dbReference>
<reference evidence="1" key="4">
    <citation type="submission" date="2019-03" db="UniProtKB">
        <authorList>
            <consortium name="EnsemblPlants"/>
        </authorList>
    </citation>
    <scope>IDENTIFICATION</scope>
</reference>
<accession>A0A453N133</accession>
<name>A0A453N133_AEGTS</name>